<name>A0AA36FQ07_9BILA</name>
<accession>A0AA36FQ07</accession>
<keyword evidence="3" id="KW-1185">Reference proteome</keyword>
<evidence type="ECO:0000313" key="3">
    <source>
        <dbReference type="Proteomes" id="UP001177023"/>
    </source>
</evidence>
<dbReference type="AlphaFoldDB" id="A0AA36FQ07"/>
<gene>
    <name evidence="1" type="ORF">MSPICULIGERA_LOCUS1951</name>
    <name evidence="2" type="ORF">MSPICULIGERA_LOCUS9760</name>
</gene>
<comment type="caution">
    <text evidence="1">The sequence shown here is derived from an EMBL/GenBank/DDBJ whole genome shotgun (WGS) entry which is preliminary data.</text>
</comment>
<dbReference type="EMBL" id="CATQJA010000589">
    <property type="protein sequence ID" value="CAJ0561853.1"/>
    <property type="molecule type" value="Genomic_DNA"/>
</dbReference>
<sequence>MALAGTPAFPPEFTNGVQESTDCATTLEVHRKLLEQWENKVEGLKGDNWAIWMQACEGDRCDKLSVDELKKAAVVKG</sequence>
<proteinExistence type="predicted"/>
<dbReference type="Proteomes" id="UP001177023">
    <property type="component" value="Unassembled WGS sequence"/>
</dbReference>
<feature type="non-terminal residue" evidence="1">
    <location>
        <position position="77"/>
    </location>
</feature>
<dbReference type="EMBL" id="CATQJA010002558">
    <property type="protein sequence ID" value="CAJ0571351.1"/>
    <property type="molecule type" value="Genomic_DNA"/>
</dbReference>
<protein>
    <submittedName>
        <fullName evidence="1">Uncharacterized protein</fullName>
    </submittedName>
</protein>
<evidence type="ECO:0000313" key="1">
    <source>
        <dbReference type="EMBL" id="CAJ0561853.1"/>
    </source>
</evidence>
<evidence type="ECO:0000313" key="2">
    <source>
        <dbReference type="EMBL" id="CAJ0571351.1"/>
    </source>
</evidence>
<reference evidence="1" key="1">
    <citation type="submission" date="2023-06" db="EMBL/GenBank/DDBJ databases">
        <authorList>
            <person name="Delattre M."/>
        </authorList>
    </citation>
    <scope>NUCLEOTIDE SEQUENCE</scope>
    <source>
        <strain evidence="1">AF72</strain>
    </source>
</reference>
<organism evidence="1 3">
    <name type="scientific">Mesorhabditis spiculigera</name>
    <dbReference type="NCBI Taxonomy" id="96644"/>
    <lineage>
        <taxon>Eukaryota</taxon>
        <taxon>Metazoa</taxon>
        <taxon>Ecdysozoa</taxon>
        <taxon>Nematoda</taxon>
        <taxon>Chromadorea</taxon>
        <taxon>Rhabditida</taxon>
        <taxon>Rhabditina</taxon>
        <taxon>Rhabditomorpha</taxon>
        <taxon>Rhabditoidea</taxon>
        <taxon>Rhabditidae</taxon>
        <taxon>Mesorhabditinae</taxon>
        <taxon>Mesorhabditis</taxon>
    </lineage>
</organism>